<dbReference type="Pfam" id="PF00990">
    <property type="entry name" value="GGDEF"/>
    <property type="match status" value="1"/>
</dbReference>
<sequence length="557" mass="63540">MMLSLKRINLCCSIKDASNTRVSYYANNVLGRLFKADSQYERALEHFIRALDSVSETDDALTLRRRGFLNFNIAQVHTELKNWPQAKALTKQLIADAIKYQHITVLPELYLLQGYIASSEKQFDIAISVNKKGLVAALENNDEYTALTFENNLGATYIELQDYAAAKRILLLALERAGRLKDEYSQQLITMNLGYIRVFEGEQSAGIEQIKASMSYFSQHATKAEFEPYYEWLAKAYAAAGMYQQQADTLLEQMTLREDIRSAGREARLNELQNRYNTKAQAQQITILEQENNLKAQLLENKQLQQKLTLLFVLLMLFAAMALLQLYRKVRRSNRKLYETNKQLAFQSQRDHLTGLYNRRALQEHMQLRSKQRCEQDANGNLTGLLLLDIDFFKRINDHYGHSAGDAVLIDISRRLQKTCRENDMVVRWGGEEILLVLENISPSLLDGFIQRILHVIAEPTVKFEQYDIHVTASGGFIHLPFSGIKEEHLDWEKVMQIVDMALYLSKANGRNQVCMIKGLTVSFEQAEALLYSDLTSAIQQGMLDVGTVHGPGGTVS</sequence>
<reference evidence="5 6" key="1">
    <citation type="submission" date="2022-11" db="EMBL/GenBank/DDBJ databases">
        <title>Viruses from the air-sea interface of a natural surface slick.</title>
        <authorList>
            <person name="Rahlff J."/>
            <person name="Holmfeldt K."/>
        </authorList>
    </citation>
    <scope>NUCLEOTIDE SEQUENCE [LARGE SCALE GENOMIC DNA]</scope>
    <source>
        <strain evidence="5 6">SMS4</strain>
    </source>
</reference>
<dbReference type="Gene3D" id="3.30.70.270">
    <property type="match status" value="1"/>
</dbReference>
<dbReference type="EC" id="2.7.7.65" evidence="1"/>
<comment type="caution">
    <text evidence="5">The sequence shown here is derived from an EMBL/GenBank/DDBJ whole genome shotgun (WGS) entry which is preliminary data.</text>
</comment>
<accession>A0ABT9I1R5</accession>
<dbReference type="InterPro" id="IPR050469">
    <property type="entry name" value="Diguanylate_Cyclase"/>
</dbReference>
<evidence type="ECO:0000256" key="3">
    <source>
        <dbReference type="SAM" id="Phobius"/>
    </source>
</evidence>
<feature type="transmembrane region" description="Helical" evidence="3">
    <location>
        <begin position="308"/>
        <end position="327"/>
    </location>
</feature>
<dbReference type="PANTHER" id="PTHR45138">
    <property type="entry name" value="REGULATORY COMPONENTS OF SENSORY TRANSDUCTION SYSTEM"/>
    <property type="match status" value="1"/>
</dbReference>
<dbReference type="Proteomes" id="UP001231109">
    <property type="component" value="Unassembled WGS sequence"/>
</dbReference>
<evidence type="ECO:0000313" key="6">
    <source>
        <dbReference type="Proteomes" id="UP001231109"/>
    </source>
</evidence>
<dbReference type="NCBIfam" id="TIGR00254">
    <property type="entry name" value="GGDEF"/>
    <property type="match status" value="1"/>
</dbReference>
<dbReference type="SUPFAM" id="SSF48452">
    <property type="entry name" value="TPR-like"/>
    <property type="match status" value="1"/>
</dbReference>
<keyword evidence="6" id="KW-1185">Reference proteome</keyword>
<dbReference type="CDD" id="cd01949">
    <property type="entry name" value="GGDEF"/>
    <property type="match status" value="1"/>
</dbReference>
<dbReference type="InterPro" id="IPR029787">
    <property type="entry name" value="Nucleotide_cyclase"/>
</dbReference>
<keyword evidence="3" id="KW-0812">Transmembrane</keyword>
<dbReference type="InterPro" id="IPR011990">
    <property type="entry name" value="TPR-like_helical_dom_sf"/>
</dbReference>
<proteinExistence type="predicted"/>
<dbReference type="SMART" id="SM00267">
    <property type="entry name" value="GGDEF"/>
    <property type="match status" value="1"/>
</dbReference>
<dbReference type="Gene3D" id="1.25.40.10">
    <property type="entry name" value="Tetratricopeptide repeat domain"/>
    <property type="match status" value="2"/>
</dbReference>
<comment type="catalytic activity">
    <reaction evidence="2">
        <text>2 GTP = 3',3'-c-di-GMP + 2 diphosphate</text>
        <dbReference type="Rhea" id="RHEA:24898"/>
        <dbReference type="ChEBI" id="CHEBI:33019"/>
        <dbReference type="ChEBI" id="CHEBI:37565"/>
        <dbReference type="ChEBI" id="CHEBI:58805"/>
        <dbReference type="EC" id="2.7.7.65"/>
    </reaction>
</comment>
<evidence type="ECO:0000259" key="4">
    <source>
        <dbReference type="PROSITE" id="PS50887"/>
    </source>
</evidence>
<dbReference type="PANTHER" id="PTHR45138:SF9">
    <property type="entry name" value="DIGUANYLATE CYCLASE DGCM-RELATED"/>
    <property type="match status" value="1"/>
</dbReference>
<evidence type="ECO:0000313" key="5">
    <source>
        <dbReference type="EMBL" id="MDP5137118.1"/>
    </source>
</evidence>
<evidence type="ECO:0000256" key="1">
    <source>
        <dbReference type="ARBA" id="ARBA00012528"/>
    </source>
</evidence>
<gene>
    <name evidence="5" type="ORF">ORJ04_14280</name>
</gene>
<dbReference type="EMBL" id="JAPJDZ010000038">
    <property type="protein sequence ID" value="MDP5137118.1"/>
    <property type="molecule type" value="Genomic_DNA"/>
</dbReference>
<dbReference type="RefSeq" id="WP_305976535.1">
    <property type="nucleotide sequence ID" value="NZ_JAPJDZ010000038.1"/>
</dbReference>
<dbReference type="PROSITE" id="PS50887">
    <property type="entry name" value="GGDEF"/>
    <property type="match status" value="1"/>
</dbReference>
<dbReference type="SUPFAM" id="SSF55073">
    <property type="entry name" value="Nucleotide cyclase"/>
    <property type="match status" value="1"/>
</dbReference>
<name>A0ABT9I1R5_9GAMM</name>
<keyword evidence="3" id="KW-1133">Transmembrane helix</keyword>
<organism evidence="5 6">
    <name type="scientific">Rheinheimera baltica</name>
    <dbReference type="NCBI Taxonomy" id="67576"/>
    <lineage>
        <taxon>Bacteria</taxon>
        <taxon>Pseudomonadati</taxon>
        <taxon>Pseudomonadota</taxon>
        <taxon>Gammaproteobacteria</taxon>
        <taxon>Chromatiales</taxon>
        <taxon>Chromatiaceae</taxon>
        <taxon>Rheinheimera</taxon>
    </lineage>
</organism>
<keyword evidence="3" id="KW-0472">Membrane</keyword>
<feature type="domain" description="GGDEF" evidence="4">
    <location>
        <begin position="381"/>
        <end position="519"/>
    </location>
</feature>
<protein>
    <recommendedName>
        <fullName evidence="1">diguanylate cyclase</fullName>
        <ecNumber evidence="1">2.7.7.65</ecNumber>
    </recommendedName>
</protein>
<dbReference type="InterPro" id="IPR043128">
    <property type="entry name" value="Rev_trsase/Diguanyl_cyclase"/>
</dbReference>
<dbReference type="InterPro" id="IPR000160">
    <property type="entry name" value="GGDEF_dom"/>
</dbReference>
<evidence type="ECO:0000256" key="2">
    <source>
        <dbReference type="ARBA" id="ARBA00034247"/>
    </source>
</evidence>